<feature type="compositionally biased region" description="Polar residues" evidence="1">
    <location>
        <begin position="15"/>
        <end position="25"/>
    </location>
</feature>
<evidence type="ECO:0000256" key="1">
    <source>
        <dbReference type="SAM" id="MobiDB-lite"/>
    </source>
</evidence>
<feature type="compositionally biased region" description="Basic and acidic residues" evidence="1">
    <location>
        <begin position="1"/>
        <end position="13"/>
    </location>
</feature>
<dbReference type="InterPro" id="IPR033522">
    <property type="entry name" value="IA-2/IA-2_beta"/>
</dbReference>
<keyword evidence="2" id="KW-0675">Receptor</keyword>
<dbReference type="GO" id="GO:0051046">
    <property type="term" value="P:regulation of secretion"/>
    <property type="evidence" value="ECO:0007669"/>
    <property type="project" value="TreeGrafter"/>
</dbReference>
<name>M7C924_CHEMY</name>
<dbReference type="AlphaFoldDB" id="M7C924"/>
<dbReference type="GO" id="GO:0045202">
    <property type="term" value="C:synapse"/>
    <property type="evidence" value="ECO:0007669"/>
    <property type="project" value="TreeGrafter"/>
</dbReference>
<reference evidence="3" key="1">
    <citation type="journal article" date="2013" name="Nat. Genet.">
        <title>The draft genomes of soft-shell turtle and green sea turtle yield insights into the development and evolution of the turtle-specific body plan.</title>
        <authorList>
            <person name="Wang Z."/>
            <person name="Pascual-Anaya J."/>
            <person name="Zadissa A."/>
            <person name="Li W."/>
            <person name="Niimura Y."/>
            <person name="Huang Z."/>
            <person name="Li C."/>
            <person name="White S."/>
            <person name="Xiong Z."/>
            <person name="Fang D."/>
            <person name="Wang B."/>
            <person name="Ming Y."/>
            <person name="Chen Y."/>
            <person name="Zheng Y."/>
            <person name="Kuraku S."/>
            <person name="Pignatelli M."/>
            <person name="Herrero J."/>
            <person name="Beal K."/>
            <person name="Nozawa M."/>
            <person name="Li Q."/>
            <person name="Wang J."/>
            <person name="Zhang H."/>
            <person name="Yu L."/>
            <person name="Shigenobu S."/>
            <person name="Wang J."/>
            <person name="Liu J."/>
            <person name="Flicek P."/>
            <person name="Searle S."/>
            <person name="Wang J."/>
            <person name="Kuratani S."/>
            <person name="Yin Y."/>
            <person name="Aken B."/>
            <person name="Zhang G."/>
            <person name="Irie N."/>
        </authorList>
    </citation>
    <scope>NUCLEOTIDE SEQUENCE [LARGE SCALE GENOMIC DNA]</scope>
</reference>
<keyword evidence="3" id="KW-1185">Reference proteome</keyword>
<evidence type="ECO:0000313" key="2">
    <source>
        <dbReference type="EMBL" id="EMP41118.1"/>
    </source>
</evidence>
<dbReference type="GO" id="GO:0030141">
    <property type="term" value="C:secretory granule"/>
    <property type="evidence" value="ECO:0007669"/>
    <property type="project" value="InterPro"/>
</dbReference>
<dbReference type="PANTHER" id="PTHR46106">
    <property type="entry name" value="IA-2 PROTEIN TYROSINE PHOSPHATASE, ISOFORM C"/>
    <property type="match status" value="1"/>
</dbReference>
<dbReference type="EMBL" id="KB498625">
    <property type="protein sequence ID" value="EMP41118.1"/>
    <property type="molecule type" value="Genomic_DNA"/>
</dbReference>
<dbReference type="PANTHER" id="PTHR46106:SF5">
    <property type="entry name" value="RECEPTOR-TYPE TYROSINE-PROTEIN PHOSPHATASE N2"/>
    <property type="match status" value="1"/>
</dbReference>
<sequence>MAVKSSDRPEPLHTSRVNSVSSQFSDGPIASPSARSSTSSWCEEPVQSNMDISTGHMILVGLQEAFEGENDGDLAGQLRKSIPSIELTRGKAVAYPEHIPLLEY</sequence>
<gene>
    <name evidence="2" type="ORF">UY3_01622</name>
</gene>
<organism evidence="2 3">
    <name type="scientific">Chelonia mydas</name>
    <name type="common">Green sea-turtle</name>
    <name type="synonym">Chelonia agassizi</name>
    <dbReference type="NCBI Taxonomy" id="8469"/>
    <lineage>
        <taxon>Eukaryota</taxon>
        <taxon>Metazoa</taxon>
        <taxon>Chordata</taxon>
        <taxon>Craniata</taxon>
        <taxon>Vertebrata</taxon>
        <taxon>Euteleostomi</taxon>
        <taxon>Archelosauria</taxon>
        <taxon>Testudinata</taxon>
        <taxon>Testudines</taxon>
        <taxon>Cryptodira</taxon>
        <taxon>Durocryptodira</taxon>
        <taxon>Americhelydia</taxon>
        <taxon>Chelonioidea</taxon>
        <taxon>Cheloniidae</taxon>
        <taxon>Chelonia</taxon>
    </lineage>
</organism>
<feature type="region of interest" description="Disordered" evidence="1">
    <location>
        <begin position="1"/>
        <end position="47"/>
    </location>
</feature>
<dbReference type="GO" id="GO:0035773">
    <property type="term" value="P:insulin secretion involved in cellular response to glucose stimulus"/>
    <property type="evidence" value="ECO:0007669"/>
    <property type="project" value="TreeGrafter"/>
</dbReference>
<protein>
    <submittedName>
        <fullName evidence="2">Receptor-type tyrosine-protein phosphatase N2</fullName>
    </submittedName>
</protein>
<accession>M7C924</accession>
<feature type="compositionally biased region" description="Low complexity" evidence="1">
    <location>
        <begin position="31"/>
        <end position="40"/>
    </location>
</feature>
<proteinExistence type="predicted"/>
<evidence type="ECO:0000313" key="3">
    <source>
        <dbReference type="Proteomes" id="UP000031443"/>
    </source>
</evidence>
<dbReference type="Proteomes" id="UP000031443">
    <property type="component" value="Unassembled WGS sequence"/>
</dbReference>